<dbReference type="Gene3D" id="4.10.60.10">
    <property type="entry name" value="Zinc finger, CCHC-type"/>
    <property type="match status" value="1"/>
</dbReference>
<dbReference type="PROSITE" id="PS50158">
    <property type="entry name" value="ZF_CCHC"/>
    <property type="match status" value="1"/>
</dbReference>
<dbReference type="SMART" id="SM00343">
    <property type="entry name" value="ZnF_C2HC"/>
    <property type="match status" value="1"/>
</dbReference>
<dbReference type="Pfam" id="PF00098">
    <property type="entry name" value="zf-CCHC"/>
    <property type="match status" value="1"/>
</dbReference>
<evidence type="ECO:0000256" key="1">
    <source>
        <dbReference type="PROSITE-ProRule" id="PRU00047"/>
    </source>
</evidence>
<accession>A0A9R1VH30</accession>
<keyword evidence="1" id="KW-0863">Zinc-finger</keyword>
<name>A0A9R1VH30_LACSA</name>
<dbReference type="GO" id="GO:0008270">
    <property type="term" value="F:zinc ion binding"/>
    <property type="evidence" value="ECO:0007669"/>
    <property type="project" value="UniProtKB-KW"/>
</dbReference>
<dbReference type="EMBL" id="NBSK02000005">
    <property type="protein sequence ID" value="KAJ0204593.1"/>
    <property type="molecule type" value="Genomic_DNA"/>
</dbReference>
<dbReference type="InterPro" id="IPR036875">
    <property type="entry name" value="Znf_CCHC_sf"/>
</dbReference>
<feature type="region of interest" description="Disordered" evidence="2">
    <location>
        <begin position="101"/>
        <end position="121"/>
    </location>
</feature>
<reference evidence="4 5" key="1">
    <citation type="journal article" date="2017" name="Nat. Commun.">
        <title>Genome assembly with in vitro proximity ligation data and whole-genome triplication in lettuce.</title>
        <authorList>
            <person name="Reyes-Chin-Wo S."/>
            <person name="Wang Z."/>
            <person name="Yang X."/>
            <person name="Kozik A."/>
            <person name="Arikit S."/>
            <person name="Song C."/>
            <person name="Xia L."/>
            <person name="Froenicke L."/>
            <person name="Lavelle D.O."/>
            <person name="Truco M.J."/>
            <person name="Xia R."/>
            <person name="Zhu S."/>
            <person name="Xu C."/>
            <person name="Xu H."/>
            <person name="Xu X."/>
            <person name="Cox K."/>
            <person name="Korf I."/>
            <person name="Meyers B.C."/>
            <person name="Michelmore R.W."/>
        </authorList>
    </citation>
    <scope>NUCLEOTIDE SEQUENCE [LARGE SCALE GENOMIC DNA]</scope>
    <source>
        <strain evidence="5">cv. Salinas</strain>
        <tissue evidence="4">Seedlings</tissue>
    </source>
</reference>
<keyword evidence="5" id="KW-1185">Reference proteome</keyword>
<comment type="caution">
    <text evidence="4">The sequence shown here is derived from an EMBL/GenBank/DDBJ whole genome shotgun (WGS) entry which is preliminary data.</text>
</comment>
<protein>
    <recommendedName>
        <fullName evidence="3">CCHC-type domain-containing protein</fullName>
    </recommendedName>
</protein>
<dbReference type="AlphaFoldDB" id="A0A9R1VH30"/>
<gene>
    <name evidence="4" type="ORF">LSAT_V11C500277680</name>
</gene>
<feature type="domain" description="CCHC-type" evidence="3">
    <location>
        <begin position="130"/>
        <end position="146"/>
    </location>
</feature>
<dbReference type="GO" id="GO:0003676">
    <property type="term" value="F:nucleic acid binding"/>
    <property type="evidence" value="ECO:0007669"/>
    <property type="project" value="InterPro"/>
</dbReference>
<keyword evidence="1" id="KW-0862">Zinc</keyword>
<dbReference type="SUPFAM" id="SSF57756">
    <property type="entry name" value="Retrovirus zinc finger-like domains"/>
    <property type="match status" value="1"/>
</dbReference>
<evidence type="ECO:0000256" key="2">
    <source>
        <dbReference type="SAM" id="MobiDB-lite"/>
    </source>
</evidence>
<proteinExistence type="predicted"/>
<evidence type="ECO:0000313" key="4">
    <source>
        <dbReference type="EMBL" id="KAJ0204593.1"/>
    </source>
</evidence>
<evidence type="ECO:0000313" key="5">
    <source>
        <dbReference type="Proteomes" id="UP000235145"/>
    </source>
</evidence>
<evidence type="ECO:0000259" key="3">
    <source>
        <dbReference type="PROSITE" id="PS50158"/>
    </source>
</evidence>
<keyword evidence="1" id="KW-0479">Metal-binding</keyword>
<dbReference type="InterPro" id="IPR001878">
    <property type="entry name" value="Znf_CCHC"/>
</dbReference>
<organism evidence="4 5">
    <name type="scientific">Lactuca sativa</name>
    <name type="common">Garden lettuce</name>
    <dbReference type="NCBI Taxonomy" id="4236"/>
    <lineage>
        <taxon>Eukaryota</taxon>
        <taxon>Viridiplantae</taxon>
        <taxon>Streptophyta</taxon>
        <taxon>Embryophyta</taxon>
        <taxon>Tracheophyta</taxon>
        <taxon>Spermatophyta</taxon>
        <taxon>Magnoliopsida</taxon>
        <taxon>eudicotyledons</taxon>
        <taxon>Gunneridae</taxon>
        <taxon>Pentapetalae</taxon>
        <taxon>asterids</taxon>
        <taxon>campanulids</taxon>
        <taxon>Asterales</taxon>
        <taxon>Asteraceae</taxon>
        <taxon>Cichorioideae</taxon>
        <taxon>Cichorieae</taxon>
        <taxon>Lactucinae</taxon>
        <taxon>Lactuca</taxon>
    </lineage>
</organism>
<sequence length="164" mass="18710">MKLSGLASKARSLGYELEEDDLVKRLLDSMPKSFLQIVASIEQCFELDSMLFDEAVGRLKAYEERIRGIEKVEDTRGGLLLASEEKSHVCKHCGNGRSNRDDFGRDRGRGRGSGRSRDGNKRAWDKSHVRCYKCGELGHYKNECTKWEKEEVGLIEEEQFPHAL</sequence>
<dbReference type="Proteomes" id="UP000235145">
    <property type="component" value="Unassembled WGS sequence"/>
</dbReference>